<sequence length="60" mass="6981">MPYRECLNPWIVVRLLPNVQRIVLGRFRSWSDADGHLKILRQLIPTASMIVVFDPPHDSL</sequence>
<proteinExistence type="predicted"/>
<reference evidence="1" key="1">
    <citation type="submission" date="2020-10" db="EMBL/GenBank/DDBJ databases">
        <authorList>
            <person name="Castelo-Branco R."/>
            <person name="Eusebio N."/>
            <person name="Adriana R."/>
            <person name="Vieira A."/>
            <person name="Brugerolle De Fraissinette N."/>
            <person name="Rezende De Castro R."/>
            <person name="Schneider M.P."/>
            <person name="Vasconcelos V."/>
            <person name="Leao P.N."/>
        </authorList>
    </citation>
    <scope>NUCLEOTIDE SEQUENCE</scope>
    <source>
        <strain evidence="1">LEGE 07157</strain>
    </source>
</reference>
<organism evidence="1 2">
    <name type="scientific">Lusitaniella coriacea LEGE 07157</name>
    <dbReference type="NCBI Taxonomy" id="945747"/>
    <lineage>
        <taxon>Bacteria</taxon>
        <taxon>Bacillati</taxon>
        <taxon>Cyanobacteriota</taxon>
        <taxon>Cyanophyceae</taxon>
        <taxon>Spirulinales</taxon>
        <taxon>Lusitaniellaceae</taxon>
        <taxon>Lusitaniella</taxon>
    </lineage>
</organism>
<dbReference type="AlphaFoldDB" id="A0A8J7E1R7"/>
<keyword evidence="2" id="KW-1185">Reference proteome</keyword>
<protein>
    <recommendedName>
        <fullName evidence="3">SPOR domain-containing protein</fullName>
    </recommendedName>
</protein>
<comment type="caution">
    <text evidence="1">The sequence shown here is derived from an EMBL/GenBank/DDBJ whole genome shotgun (WGS) entry which is preliminary data.</text>
</comment>
<gene>
    <name evidence="1" type="ORF">IQ249_18750</name>
</gene>
<dbReference type="EMBL" id="JADEWZ010000034">
    <property type="protein sequence ID" value="MBE9117941.1"/>
    <property type="molecule type" value="Genomic_DNA"/>
</dbReference>
<dbReference type="Proteomes" id="UP000654482">
    <property type="component" value="Unassembled WGS sequence"/>
</dbReference>
<name>A0A8J7E1R7_9CYAN</name>
<accession>A0A8J7E1R7</accession>
<evidence type="ECO:0008006" key="3">
    <source>
        <dbReference type="Google" id="ProtNLM"/>
    </source>
</evidence>
<evidence type="ECO:0000313" key="1">
    <source>
        <dbReference type="EMBL" id="MBE9117941.1"/>
    </source>
</evidence>
<evidence type="ECO:0000313" key="2">
    <source>
        <dbReference type="Proteomes" id="UP000654482"/>
    </source>
</evidence>
<dbReference type="RefSeq" id="WP_194031030.1">
    <property type="nucleotide sequence ID" value="NZ_JADEWZ010000034.1"/>
</dbReference>